<sequence>MGVTVQDAPSGFDLTQDTGWVVQSHVQSNRGVETGEIHLTEVDRGAVSRPFPTSVTIAVTGLGMMRRTK</sequence>
<comment type="caution">
    <text evidence="1">The sequence shown here is derived from an EMBL/GenBank/DDBJ whole genome shotgun (WGS) entry which is preliminary data.</text>
</comment>
<dbReference type="EMBL" id="JNFQ01000002">
    <property type="protein sequence ID" value="KFG73241.1"/>
    <property type="molecule type" value="Genomic_DNA"/>
</dbReference>
<organism evidence="1 2">
    <name type="scientific">Streptomyces mutabilis</name>
    <dbReference type="NCBI Taxonomy" id="67332"/>
    <lineage>
        <taxon>Bacteria</taxon>
        <taxon>Bacillati</taxon>
        <taxon>Actinomycetota</taxon>
        <taxon>Actinomycetes</taxon>
        <taxon>Kitasatosporales</taxon>
        <taxon>Streptomycetaceae</taxon>
        <taxon>Streptomyces</taxon>
    </lineage>
</organism>
<name>A0A086MWH3_9ACTN</name>
<reference evidence="1 2" key="1">
    <citation type="submission" date="2014-05" db="EMBL/GenBank/DDBJ databases">
        <title>Complete genome sequence of the Streptomyces mutabilis TRM45540.</title>
        <authorList>
            <person name="Luo X."/>
            <person name="Zhang L."/>
        </authorList>
    </citation>
    <scope>NUCLEOTIDE SEQUENCE [LARGE SCALE GENOMIC DNA]</scope>
    <source>
        <strain evidence="1 2">TRM45540</strain>
    </source>
</reference>
<keyword evidence="2" id="KW-1185">Reference proteome</keyword>
<gene>
    <name evidence="1" type="ORF">FM21_20675</name>
</gene>
<dbReference type="AlphaFoldDB" id="A0A086MWH3"/>
<evidence type="ECO:0000313" key="2">
    <source>
        <dbReference type="Proteomes" id="UP000029095"/>
    </source>
</evidence>
<evidence type="ECO:0000313" key="1">
    <source>
        <dbReference type="EMBL" id="KFG73241.1"/>
    </source>
</evidence>
<proteinExistence type="predicted"/>
<dbReference type="HOGENOM" id="CLU_2774218_0_0_11"/>
<dbReference type="Proteomes" id="UP000029095">
    <property type="component" value="Unassembled WGS sequence"/>
</dbReference>
<accession>A0A086MWH3</accession>
<protein>
    <submittedName>
        <fullName evidence="1">Uncharacterized protein</fullName>
    </submittedName>
</protein>